<evidence type="ECO:0000313" key="2">
    <source>
        <dbReference type="EMBL" id="KAG6949016.1"/>
    </source>
</evidence>
<protein>
    <submittedName>
        <fullName evidence="2">Uncharacterized protein</fullName>
    </submittedName>
</protein>
<feature type="non-terminal residue" evidence="2">
    <location>
        <position position="1"/>
    </location>
</feature>
<comment type="caution">
    <text evidence="2">The sequence shown here is derived from an EMBL/GenBank/DDBJ whole genome shotgun (WGS) entry which is preliminary data.</text>
</comment>
<keyword evidence="3" id="KW-1185">Reference proteome</keyword>
<feature type="compositionally biased region" description="Polar residues" evidence="1">
    <location>
        <begin position="1"/>
        <end position="18"/>
    </location>
</feature>
<proteinExistence type="predicted"/>
<evidence type="ECO:0000256" key="1">
    <source>
        <dbReference type="SAM" id="MobiDB-lite"/>
    </source>
</evidence>
<name>A0A8J5MD93_9STRA</name>
<accession>A0A8J5MD93</accession>
<dbReference type="Proteomes" id="UP000709295">
    <property type="component" value="Unassembled WGS sequence"/>
</dbReference>
<feature type="region of interest" description="Disordered" evidence="1">
    <location>
        <begin position="1"/>
        <end position="45"/>
    </location>
</feature>
<reference evidence="2" key="1">
    <citation type="submission" date="2021-01" db="EMBL/GenBank/DDBJ databases">
        <title>Phytophthora aleatoria, a newly-described species from Pinus radiata is distinct from Phytophthora cactorum isolates based on comparative genomics.</title>
        <authorList>
            <person name="Mcdougal R."/>
            <person name="Panda P."/>
            <person name="Williams N."/>
            <person name="Studholme D.J."/>
        </authorList>
    </citation>
    <scope>NUCLEOTIDE SEQUENCE</scope>
    <source>
        <strain evidence="2">NZFS 4037</strain>
    </source>
</reference>
<sequence length="111" mass="11658">ADNTSSNSVDSASVTAGTCQDPIALSEGPASSPESDQGDDVDLASQSSHRKRIHSLATSCATFSVRFAACFSSTIFSWPDTLSLSEHPSTFAPDSILTRFFAEEVANLIAL</sequence>
<organism evidence="2 3">
    <name type="scientific">Phytophthora aleatoria</name>
    <dbReference type="NCBI Taxonomy" id="2496075"/>
    <lineage>
        <taxon>Eukaryota</taxon>
        <taxon>Sar</taxon>
        <taxon>Stramenopiles</taxon>
        <taxon>Oomycota</taxon>
        <taxon>Peronosporomycetes</taxon>
        <taxon>Peronosporales</taxon>
        <taxon>Peronosporaceae</taxon>
        <taxon>Phytophthora</taxon>
    </lineage>
</organism>
<evidence type="ECO:0000313" key="3">
    <source>
        <dbReference type="Proteomes" id="UP000709295"/>
    </source>
</evidence>
<gene>
    <name evidence="2" type="ORF">JG688_00014822</name>
</gene>
<dbReference type="EMBL" id="JAENGY010001477">
    <property type="protein sequence ID" value="KAG6949016.1"/>
    <property type="molecule type" value="Genomic_DNA"/>
</dbReference>
<dbReference type="AlphaFoldDB" id="A0A8J5MD93"/>